<sequence>MTSSPQERLESADDDDSDDPYIGLEQDSDATRRFVMEANKFCLSALGDPTLSPRYKRVLQLLESDNRIPFVSKMGSTEDGDDELYNLWKDAKNPRGLWRKTTLSSYETDEPEWKTVLDLDALSKTENTPWVWIGSRVLPRGRDPLSENQRNVTRVLICLSIDGNENESGVVVREFDLLSCEFVQEKESFSMLQPANTRINYRTRDTVYVGSDLGEGSLTIHGFPRTIRLWQRGTDLKDAPIIFEGESSDITVAAYINDQRPMGGNIFEVRTRIIGPRVSKHWVKKIKYEQLLNATSGTSDFKELQVPTDAEIDFVGNVLLVTLRSDWSPEKETKFKTGSLIYVNSHKFLKYGPADRIYHVLFEPKGLAVCNDFIVTKQFLILSISECFKLRLEFYKLEKDGNKLRLVYKDEMPEPRTINLRSVDPCDGDKFWLTTSSFTEPQTLWLADASHILTSKSERILKTGTETYIEKKLKSLSSHFDSSNVIVTTNVAKSKDGTAVPYFTIFNKEISGGKRNPTLLQGFGTLSSGLSPSYAALPGLAWIELGGVYVETYIRGARLGDDSQAFRDDIQNAINDFLAVAEVLVSSKVCNPKTLAIRGGSEGSLVVTNAYIRRPDLFAAVSSHSSLIDLKRLAILGCSDQSNSHLLAKAGSKEWEKCFKEFSPFHNIDRSKKKYPPILFTTTQIGSAEHPGHSRKMVKKLWNEGLGRKWPAFYFETSQTSATLQEQYAFVTILSYEFLFKKVARSTQTFHD</sequence>
<evidence type="ECO:0000256" key="1">
    <source>
        <dbReference type="SAM" id="MobiDB-lite"/>
    </source>
</evidence>
<reference evidence="3" key="2">
    <citation type="submission" date="2021-04" db="EMBL/GenBank/DDBJ databases">
        <authorList>
            <person name="Podell S."/>
        </authorList>
    </citation>
    <scope>NUCLEOTIDE SEQUENCE</scope>
    <source>
        <strain evidence="3">Hildebrandi</strain>
    </source>
</reference>
<dbReference type="Proteomes" id="UP000693970">
    <property type="component" value="Unassembled WGS sequence"/>
</dbReference>
<evidence type="ECO:0000313" key="4">
    <source>
        <dbReference type="Proteomes" id="UP000693970"/>
    </source>
</evidence>
<keyword evidence="4" id="KW-1185">Reference proteome</keyword>
<dbReference type="OrthoDB" id="248387at2759"/>
<dbReference type="GO" id="GO:0005829">
    <property type="term" value="C:cytosol"/>
    <property type="evidence" value="ECO:0007669"/>
    <property type="project" value="TreeGrafter"/>
</dbReference>
<feature type="domain" description="Peptidase S9 prolyl oligopeptidase catalytic" evidence="2">
    <location>
        <begin position="543"/>
        <end position="705"/>
    </location>
</feature>
<dbReference type="PANTHER" id="PTHR42881:SF13">
    <property type="entry name" value="PROLYL ENDOPEPTIDASE"/>
    <property type="match status" value="1"/>
</dbReference>
<reference evidence="3" key="1">
    <citation type="journal article" date="2021" name="Sci. Rep.">
        <title>Diploid genomic architecture of Nitzschia inconspicua, an elite biomass production diatom.</title>
        <authorList>
            <person name="Oliver A."/>
            <person name="Podell S."/>
            <person name="Pinowska A."/>
            <person name="Traller J.C."/>
            <person name="Smith S.R."/>
            <person name="McClure R."/>
            <person name="Beliaev A."/>
            <person name="Bohutskyi P."/>
            <person name="Hill E.A."/>
            <person name="Rabines A."/>
            <person name="Zheng H."/>
            <person name="Allen L.Z."/>
            <person name="Kuo A."/>
            <person name="Grigoriev I.V."/>
            <person name="Allen A.E."/>
            <person name="Hazlebeck D."/>
            <person name="Allen E.E."/>
        </authorList>
    </citation>
    <scope>NUCLEOTIDE SEQUENCE</scope>
    <source>
        <strain evidence="3">Hildebrandi</strain>
    </source>
</reference>
<dbReference type="PANTHER" id="PTHR42881">
    <property type="entry name" value="PROLYL ENDOPEPTIDASE"/>
    <property type="match status" value="1"/>
</dbReference>
<keyword evidence="3" id="KW-0645">Protease</keyword>
<dbReference type="GO" id="GO:0070012">
    <property type="term" value="F:oligopeptidase activity"/>
    <property type="evidence" value="ECO:0007669"/>
    <property type="project" value="TreeGrafter"/>
</dbReference>
<dbReference type="GO" id="GO:0006508">
    <property type="term" value="P:proteolysis"/>
    <property type="evidence" value="ECO:0007669"/>
    <property type="project" value="UniProtKB-KW"/>
</dbReference>
<organism evidence="3 4">
    <name type="scientific">Nitzschia inconspicua</name>
    <dbReference type="NCBI Taxonomy" id="303405"/>
    <lineage>
        <taxon>Eukaryota</taxon>
        <taxon>Sar</taxon>
        <taxon>Stramenopiles</taxon>
        <taxon>Ochrophyta</taxon>
        <taxon>Bacillariophyta</taxon>
        <taxon>Bacillariophyceae</taxon>
        <taxon>Bacillariophycidae</taxon>
        <taxon>Bacillariales</taxon>
        <taxon>Bacillariaceae</taxon>
        <taxon>Nitzschia</taxon>
    </lineage>
</organism>
<gene>
    <name evidence="3" type="ORF">IV203_001549</name>
</gene>
<comment type="caution">
    <text evidence="3">The sequence shown here is derived from an EMBL/GenBank/DDBJ whole genome shotgun (WGS) entry which is preliminary data.</text>
</comment>
<proteinExistence type="predicted"/>
<evidence type="ECO:0000313" key="3">
    <source>
        <dbReference type="EMBL" id="KAG7356862.1"/>
    </source>
</evidence>
<dbReference type="AlphaFoldDB" id="A0A9K3PRD0"/>
<dbReference type="InterPro" id="IPR051167">
    <property type="entry name" value="Prolyl_oligopep/macrocyclase"/>
</dbReference>
<dbReference type="InterPro" id="IPR001375">
    <property type="entry name" value="Peptidase_S9_cat"/>
</dbReference>
<protein>
    <submittedName>
        <fullName evidence="3">Serine protease, S9A family peptidase</fullName>
    </submittedName>
</protein>
<dbReference type="GO" id="GO:0008236">
    <property type="term" value="F:serine-type peptidase activity"/>
    <property type="evidence" value="ECO:0007669"/>
    <property type="project" value="InterPro"/>
</dbReference>
<keyword evidence="3" id="KW-0378">Hydrolase</keyword>
<dbReference type="Pfam" id="PF00326">
    <property type="entry name" value="Peptidase_S9"/>
    <property type="match status" value="1"/>
</dbReference>
<accession>A0A9K3PRD0</accession>
<feature type="region of interest" description="Disordered" evidence="1">
    <location>
        <begin position="1"/>
        <end position="24"/>
    </location>
</feature>
<evidence type="ECO:0000259" key="2">
    <source>
        <dbReference type="Pfam" id="PF00326"/>
    </source>
</evidence>
<name>A0A9K3PRD0_9STRA</name>
<dbReference type="EMBL" id="JAGRRH010000015">
    <property type="protein sequence ID" value="KAG7356862.1"/>
    <property type="molecule type" value="Genomic_DNA"/>
</dbReference>